<keyword evidence="2" id="KW-0472">Membrane</keyword>
<feature type="transmembrane region" description="Helical" evidence="2">
    <location>
        <begin position="150"/>
        <end position="172"/>
    </location>
</feature>
<feature type="domain" description="DUF6534" evidence="3">
    <location>
        <begin position="118"/>
        <end position="203"/>
    </location>
</feature>
<dbReference type="InterPro" id="IPR045339">
    <property type="entry name" value="DUF6534"/>
</dbReference>
<organism evidence="4 5">
    <name type="scientific">Ceratobasidium theobromae</name>
    <dbReference type="NCBI Taxonomy" id="1582974"/>
    <lineage>
        <taxon>Eukaryota</taxon>
        <taxon>Fungi</taxon>
        <taxon>Dikarya</taxon>
        <taxon>Basidiomycota</taxon>
        <taxon>Agaricomycotina</taxon>
        <taxon>Agaricomycetes</taxon>
        <taxon>Cantharellales</taxon>
        <taxon>Ceratobasidiaceae</taxon>
        <taxon>Ceratobasidium</taxon>
    </lineage>
</organism>
<evidence type="ECO:0000256" key="2">
    <source>
        <dbReference type="SAM" id="Phobius"/>
    </source>
</evidence>
<accession>A0A5N5QEY1</accession>
<dbReference type="PANTHER" id="PTHR40465:SF1">
    <property type="entry name" value="DUF6534 DOMAIN-CONTAINING PROTEIN"/>
    <property type="match status" value="1"/>
</dbReference>
<evidence type="ECO:0000259" key="3">
    <source>
        <dbReference type="Pfam" id="PF20152"/>
    </source>
</evidence>
<evidence type="ECO:0000313" key="4">
    <source>
        <dbReference type="EMBL" id="KAB5589857.1"/>
    </source>
</evidence>
<evidence type="ECO:0000313" key="5">
    <source>
        <dbReference type="Proteomes" id="UP000383932"/>
    </source>
</evidence>
<protein>
    <submittedName>
        <fullName evidence="4">Transmembrane protein</fullName>
    </submittedName>
</protein>
<keyword evidence="2 4" id="KW-0812">Transmembrane</keyword>
<feature type="transmembrane region" description="Helical" evidence="2">
    <location>
        <begin position="109"/>
        <end position="129"/>
    </location>
</feature>
<feature type="transmembrane region" description="Helical" evidence="2">
    <location>
        <begin position="80"/>
        <end position="97"/>
    </location>
</feature>
<dbReference type="Proteomes" id="UP000383932">
    <property type="component" value="Unassembled WGS sequence"/>
</dbReference>
<dbReference type="OrthoDB" id="3190888at2759"/>
<reference evidence="4 5" key="1">
    <citation type="journal article" date="2019" name="Fungal Biol. Biotechnol.">
        <title>Draft genome sequence of fastidious pathogen Ceratobasidium theobromae, which causes vascular-streak dieback in Theobroma cacao.</title>
        <authorList>
            <person name="Ali S.S."/>
            <person name="Asman A."/>
            <person name="Shao J."/>
            <person name="Firmansyah A.P."/>
            <person name="Susilo A.W."/>
            <person name="Rosmana A."/>
            <person name="McMahon P."/>
            <person name="Junaid M."/>
            <person name="Guest D."/>
            <person name="Kheng T.Y."/>
            <person name="Meinhardt L.W."/>
            <person name="Bailey B.A."/>
        </authorList>
    </citation>
    <scope>NUCLEOTIDE SEQUENCE [LARGE SCALE GENOMIC DNA]</scope>
    <source>
        <strain evidence="4 5">CT2</strain>
    </source>
</reference>
<dbReference type="AlphaFoldDB" id="A0A5N5QEY1"/>
<dbReference type="Pfam" id="PF20152">
    <property type="entry name" value="DUF6534"/>
    <property type="match status" value="1"/>
</dbReference>
<proteinExistence type="predicted"/>
<gene>
    <name evidence="4" type="ORF">CTheo_6696</name>
</gene>
<dbReference type="PANTHER" id="PTHR40465">
    <property type="entry name" value="CHROMOSOME 1, WHOLE GENOME SHOTGUN SEQUENCE"/>
    <property type="match status" value="1"/>
</dbReference>
<keyword evidence="5" id="KW-1185">Reference proteome</keyword>
<keyword evidence="2" id="KW-1133">Transmembrane helix</keyword>
<evidence type="ECO:0000256" key="1">
    <source>
        <dbReference type="SAM" id="MobiDB-lite"/>
    </source>
</evidence>
<feature type="transmembrane region" description="Helical" evidence="2">
    <location>
        <begin position="12"/>
        <end position="32"/>
    </location>
</feature>
<sequence length="275" mass="30752">MNPAALAFSNWSFNLEVGLTTIITFMVQAFFARRAWFCGSTPDDFISSYVDKLRRLFSYQAGWRSVCTDSKNAAPRRHHLSLTQLGFGLATFAYAWILGEFVKYLDYRWLVACWLGSAAVCDVLIVYMLSTALMTQRTGFGRTDALVNKLLRYAVNTGLLTSIFAILDLVTFCTMPNFVHLAFNFVLGKLYTNTLLATLNAREIAQKPNIIHIEDGSYRLGEFQSSRTTGTIKFNHPVDTCASQDPGKEIGMTTHPTIRISEDDRGPSSELHGNA</sequence>
<name>A0A5N5QEY1_9AGAM</name>
<comment type="caution">
    <text evidence="4">The sequence shown here is derived from an EMBL/GenBank/DDBJ whole genome shotgun (WGS) entry which is preliminary data.</text>
</comment>
<feature type="region of interest" description="Disordered" evidence="1">
    <location>
        <begin position="245"/>
        <end position="275"/>
    </location>
</feature>
<dbReference type="EMBL" id="SSOP01000222">
    <property type="protein sequence ID" value="KAB5589857.1"/>
    <property type="molecule type" value="Genomic_DNA"/>
</dbReference>